<comment type="subcellular location">
    <subcellularLocation>
        <location evidence="1">Cell membrane</location>
    </subcellularLocation>
</comment>
<proteinExistence type="predicted"/>
<dbReference type="GO" id="GO:0000166">
    <property type="term" value="F:nucleotide binding"/>
    <property type="evidence" value="ECO:0007669"/>
    <property type="project" value="UniProtKB-KW"/>
</dbReference>
<evidence type="ECO:0000256" key="8">
    <source>
        <dbReference type="SAM" id="Phobius"/>
    </source>
</evidence>
<comment type="caution">
    <text evidence="10">The sequence shown here is derived from an EMBL/GenBank/DDBJ whole genome shotgun (WGS) entry which is preliminary data.</text>
</comment>
<feature type="transmembrane region" description="Helical" evidence="8">
    <location>
        <begin position="147"/>
        <end position="168"/>
    </location>
</feature>
<protein>
    <recommendedName>
        <fullName evidence="9">Pycsar effector protein domain-containing protein</fullName>
    </recommendedName>
</protein>
<evidence type="ECO:0000256" key="6">
    <source>
        <dbReference type="ARBA" id="ARBA00023118"/>
    </source>
</evidence>
<accession>A0A0X3URD9</accession>
<dbReference type="GO" id="GO:0005886">
    <property type="term" value="C:plasma membrane"/>
    <property type="evidence" value="ECO:0007669"/>
    <property type="project" value="UniProtKB-SubCell"/>
</dbReference>
<dbReference type="InterPro" id="IPR043760">
    <property type="entry name" value="PycTM_dom"/>
</dbReference>
<gene>
    <name evidence="10" type="ORF">ADL15_15125</name>
</gene>
<dbReference type="OrthoDB" id="3298165at2"/>
<evidence type="ECO:0000313" key="10">
    <source>
        <dbReference type="EMBL" id="KUL34697.1"/>
    </source>
</evidence>
<evidence type="ECO:0000259" key="9">
    <source>
        <dbReference type="Pfam" id="PF18967"/>
    </source>
</evidence>
<dbReference type="Proteomes" id="UP000053244">
    <property type="component" value="Unassembled WGS sequence"/>
</dbReference>
<evidence type="ECO:0000313" key="11">
    <source>
        <dbReference type="Proteomes" id="UP000053244"/>
    </source>
</evidence>
<keyword evidence="11" id="KW-1185">Reference proteome</keyword>
<keyword evidence="5 8" id="KW-1133">Transmembrane helix</keyword>
<feature type="transmembrane region" description="Helical" evidence="8">
    <location>
        <begin position="36"/>
        <end position="55"/>
    </location>
</feature>
<evidence type="ECO:0000256" key="4">
    <source>
        <dbReference type="ARBA" id="ARBA00022741"/>
    </source>
</evidence>
<evidence type="ECO:0000256" key="3">
    <source>
        <dbReference type="ARBA" id="ARBA00022692"/>
    </source>
</evidence>
<evidence type="ECO:0000256" key="2">
    <source>
        <dbReference type="ARBA" id="ARBA00022475"/>
    </source>
</evidence>
<organism evidence="10 11">
    <name type="scientific">Actinoplanes awajinensis subsp. mycoplanecinus</name>
    <dbReference type="NCBI Taxonomy" id="135947"/>
    <lineage>
        <taxon>Bacteria</taxon>
        <taxon>Bacillati</taxon>
        <taxon>Actinomycetota</taxon>
        <taxon>Actinomycetes</taxon>
        <taxon>Micromonosporales</taxon>
        <taxon>Micromonosporaceae</taxon>
        <taxon>Actinoplanes</taxon>
    </lineage>
</organism>
<feature type="transmembrane region" description="Helical" evidence="8">
    <location>
        <begin position="61"/>
        <end position="85"/>
    </location>
</feature>
<feature type="domain" description="Pycsar effector protein" evidence="9">
    <location>
        <begin position="22"/>
        <end position="165"/>
    </location>
</feature>
<reference evidence="10 11" key="1">
    <citation type="submission" date="2015-10" db="EMBL/GenBank/DDBJ databases">
        <authorList>
            <person name="Gilbert D.G."/>
        </authorList>
    </citation>
    <scope>NUCLEOTIDE SEQUENCE [LARGE SCALE GENOMIC DNA]</scope>
    <source>
        <strain evidence="10 11">NRRL B-16712</strain>
    </source>
</reference>
<evidence type="ECO:0000256" key="5">
    <source>
        <dbReference type="ARBA" id="ARBA00022989"/>
    </source>
</evidence>
<keyword evidence="7 8" id="KW-0472">Membrane</keyword>
<keyword evidence="2" id="KW-1003">Cell membrane</keyword>
<evidence type="ECO:0000256" key="7">
    <source>
        <dbReference type="ARBA" id="ARBA00023136"/>
    </source>
</evidence>
<dbReference type="AlphaFoldDB" id="A0A0X3URD9"/>
<dbReference type="Pfam" id="PF18967">
    <property type="entry name" value="PycTM"/>
    <property type="match status" value="1"/>
</dbReference>
<keyword evidence="3 8" id="KW-0812">Transmembrane</keyword>
<name>A0A0X3URD9_9ACTN</name>
<dbReference type="EMBL" id="LLZH01000120">
    <property type="protein sequence ID" value="KUL34697.1"/>
    <property type="molecule type" value="Genomic_DNA"/>
</dbReference>
<evidence type="ECO:0000256" key="1">
    <source>
        <dbReference type="ARBA" id="ARBA00004236"/>
    </source>
</evidence>
<sequence>MSPDNYLDDIDITHSFIIGPATAEVNAQISRVDTKASILTGLALAALTGGAALVGKAHLHGFSMVTAVVTAALIGTAIVLLGVAIRPALGGNYGFMRWASAPSAEALHEHLVTQVPTLDPAAHDGEEAAHLWLLARSARRKYLRVRLAVDLLGAALGCAALTAFLSALD</sequence>
<keyword evidence="4" id="KW-0547">Nucleotide-binding</keyword>
<keyword evidence="6" id="KW-0051">Antiviral defense</keyword>
<dbReference type="RefSeq" id="WP_083971279.1">
    <property type="nucleotide sequence ID" value="NZ_LLZH01000120.1"/>
</dbReference>
<dbReference type="GO" id="GO:0051607">
    <property type="term" value="P:defense response to virus"/>
    <property type="evidence" value="ECO:0007669"/>
    <property type="project" value="UniProtKB-KW"/>
</dbReference>